<evidence type="ECO:0000256" key="4">
    <source>
        <dbReference type="RuleBase" id="RU000682"/>
    </source>
</evidence>
<keyword evidence="3 4" id="KW-0238">DNA-binding</keyword>
<reference evidence="7" key="3">
    <citation type="submission" date="2025-09" db="UniProtKB">
        <authorList>
            <consortium name="Ensembl"/>
        </authorList>
    </citation>
    <scope>IDENTIFICATION</scope>
    <source>
        <strain evidence="7">breed Abyssinian</strain>
    </source>
</reference>
<dbReference type="PANTHER" id="PTHR24341:SF1">
    <property type="entry name" value="CYTOPLASMIC POLYADENYLATED HOMEOBOX-LIKE PROTEIN"/>
    <property type="match status" value="1"/>
</dbReference>
<dbReference type="Gene3D" id="1.10.10.60">
    <property type="entry name" value="Homeodomain-like"/>
    <property type="match status" value="1"/>
</dbReference>
<evidence type="ECO:0000256" key="1">
    <source>
        <dbReference type="ARBA" id="ARBA00004123"/>
    </source>
</evidence>
<accession>A0ABI7Z5S6</accession>
<dbReference type="SUPFAM" id="SSF46689">
    <property type="entry name" value="Homeodomain-like"/>
    <property type="match status" value="1"/>
</dbReference>
<dbReference type="Ensembl" id="ENSFCTT00005057790.1">
    <property type="protein sequence ID" value="ENSFCTP00005042447.1"/>
    <property type="gene ID" value="ENSFCTG00005020126.1"/>
</dbReference>
<keyword evidence="8" id="KW-1185">Reference proteome</keyword>
<feature type="domain" description="Homeobox" evidence="6">
    <location>
        <begin position="56"/>
        <end position="116"/>
    </location>
</feature>
<dbReference type="CDD" id="cd00086">
    <property type="entry name" value="homeodomain"/>
    <property type="match status" value="1"/>
</dbReference>
<dbReference type="PANTHER" id="PTHR24341">
    <property type="entry name" value="HOMEOBOX PROTEIN ENGRAILED"/>
    <property type="match status" value="1"/>
</dbReference>
<organism evidence="7 8">
    <name type="scientific">Felis catus</name>
    <name type="common">Cat</name>
    <name type="synonym">Felis silvestris catus</name>
    <dbReference type="NCBI Taxonomy" id="9685"/>
    <lineage>
        <taxon>Eukaryota</taxon>
        <taxon>Metazoa</taxon>
        <taxon>Chordata</taxon>
        <taxon>Craniata</taxon>
        <taxon>Vertebrata</taxon>
        <taxon>Euteleostomi</taxon>
        <taxon>Mammalia</taxon>
        <taxon>Eutheria</taxon>
        <taxon>Laurasiatheria</taxon>
        <taxon>Carnivora</taxon>
        <taxon>Feliformia</taxon>
        <taxon>Felidae</taxon>
        <taxon>Felinae</taxon>
        <taxon>Felis</taxon>
    </lineage>
</organism>
<keyword evidence="3 4" id="KW-0371">Homeobox</keyword>
<name>A0ABI7Z5S6_FELCA</name>
<dbReference type="InterPro" id="IPR009057">
    <property type="entry name" value="Homeodomain-like_sf"/>
</dbReference>
<protein>
    <recommendedName>
        <fullName evidence="6">Homeobox domain-containing protein</fullName>
    </recommendedName>
</protein>
<reference evidence="7 8" key="1">
    <citation type="submission" date="2021-02" db="EMBL/GenBank/DDBJ databases">
        <title>Safari Cat Assemblies.</title>
        <authorList>
            <person name="Bredemeyer K.R."/>
            <person name="Murphy W.J."/>
        </authorList>
    </citation>
    <scope>NUCLEOTIDE SEQUENCE [LARGE SCALE GENOMIC DNA]</scope>
</reference>
<dbReference type="Pfam" id="PF00046">
    <property type="entry name" value="Homeodomain"/>
    <property type="match status" value="1"/>
</dbReference>
<dbReference type="Proteomes" id="UP000823872">
    <property type="component" value="Chromosome D2"/>
</dbReference>
<dbReference type="GeneTree" id="ENSGT00520000058758"/>
<gene>
    <name evidence="7" type="primary">ETV4</name>
</gene>
<feature type="DNA-binding region" description="Homeobox" evidence="3">
    <location>
        <begin position="58"/>
        <end position="117"/>
    </location>
</feature>
<reference evidence="7" key="2">
    <citation type="submission" date="2025-08" db="UniProtKB">
        <authorList>
            <consortium name="Ensembl"/>
        </authorList>
    </citation>
    <scope>IDENTIFICATION</scope>
    <source>
        <strain evidence="7">breed Abyssinian</strain>
    </source>
</reference>
<proteinExistence type="predicted"/>
<evidence type="ECO:0000256" key="5">
    <source>
        <dbReference type="SAM" id="MobiDB-lite"/>
    </source>
</evidence>
<evidence type="ECO:0000256" key="3">
    <source>
        <dbReference type="PROSITE-ProRule" id="PRU00108"/>
    </source>
</evidence>
<dbReference type="SMART" id="SM00389">
    <property type="entry name" value="HOX"/>
    <property type="match status" value="1"/>
</dbReference>
<evidence type="ECO:0000313" key="8">
    <source>
        <dbReference type="Proteomes" id="UP000823872"/>
    </source>
</evidence>
<evidence type="ECO:0000256" key="2">
    <source>
        <dbReference type="ARBA" id="ARBA00023242"/>
    </source>
</evidence>
<sequence>MAFIPGPGERPKMQSVAWEDSSPMGRQPHSQVLNTGFSGSQVEDGHNKVKEMKAGRRNGKPRRKFTKDELHVLNYTFEENPYPDFTIRKKLAEQLYCQIYVIDNWFQNKRARLPLKERQRIFAARKLRLFPVQSHSRLSVQDPQAESPRATEQTCFSTQEALPEGAGYFFPGTQQAPSQQVGSGDAVVPGIAKEQSYDLEYQGDTGSRLYPNYPFYSYDSAVSFHPSTFSGRYLENYGAGTGERWESRARILHHVCGTQGERQQQQQQACCPYSLCQGQQHNGY</sequence>
<keyword evidence="2 3" id="KW-0539">Nucleus</keyword>
<evidence type="ECO:0000259" key="6">
    <source>
        <dbReference type="PROSITE" id="PS50071"/>
    </source>
</evidence>
<comment type="subcellular location">
    <subcellularLocation>
        <location evidence="1 3 4">Nucleus</location>
    </subcellularLocation>
</comment>
<feature type="compositionally biased region" description="Polar residues" evidence="5">
    <location>
        <begin position="28"/>
        <end position="41"/>
    </location>
</feature>
<feature type="region of interest" description="Disordered" evidence="5">
    <location>
        <begin position="1"/>
        <end position="46"/>
    </location>
</feature>
<evidence type="ECO:0000313" key="7">
    <source>
        <dbReference type="Ensembl" id="ENSFCTP00005042447.1"/>
    </source>
</evidence>
<dbReference type="PROSITE" id="PS50071">
    <property type="entry name" value="HOMEOBOX_2"/>
    <property type="match status" value="1"/>
</dbReference>
<dbReference type="InterPro" id="IPR050720">
    <property type="entry name" value="Engrailed_Homeobox_TFs"/>
</dbReference>
<dbReference type="InterPro" id="IPR001356">
    <property type="entry name" value="HD"/>
</dbReference>